<feature type="chain" id="PRO_5020445707" evidence="6">
    <location>
        <begin position="31"/>
        <end position="464"/>
    </location>
</feature>
<name>A0A4U1J2J1_9BACT</name>
<evidence type="ECO:0000259" key="7">
    <source>
        <dbReference type="Pfam" id="PF22544"/>
    </source>
</evidence>
<keyword evidence="3" id="KW-0963">Cytoplasm</keyword>
<dbReference type="Proteomes" id="UP000309215">
    <property type="component" value="Unassembled WGS sequence"/>
</dbReference>
<comment type="subcellular location">
    <subcellularLocation>
        <location evidence="1">Cell projection</location>
        <location evidence="1">Cilium</location>
    </subcellularLocation>
    <subcellularLocation>
        <location evidence="2">Cytoplasm</location>
    </subcellularLocation>
</comment>
<reference evidence="8 9" key="1">
    <citation type="submission" date="2019-04" db="EMBL/GenBank/DDBJ databases">
        <authorList>
            <person name="Li Y."/>
            <person name="Wang J."/>
        </authorList>
    </citation>
    <scope>NUCLEOTIDE SEQUENCE [LARGE SCALE GENOMIC DNA]</scope>
    <source>
        <strain evidence="8 9">DSM 14668</strain>
    </source>
</reference>
<sequence length="464" mass="49877">MKTRFLWRKGVLAASAFALGVALFPSAARAEVVAVDCDVDPDWCKTAPIAFSHSDSLPIEWSFDTGWVPANSPLQVHLWAGVYATTRVTLKGALETSWPEALLLRAPGTPEGGLLSYHYGVELGAQAQLHVKIAGIPYDWVGDIPYIPQIDFQVEGEQIFDAWGWKPGVTLASKTTKQTIIEVPLSDIISIPSVLVDGGLKVDVQMELAATYTTERIVVENVEGKPVAGGDITEEDGETKAEYLNGPSIDLDVHPEGNIDYDGIIHLIPGMWVEILGQNFSFDIVDIPISFPITETKWSFPKQRVHVPLPDLVLPKAEIDFGEVEVGQKSLESFGLWNAGEARAKVTIVSSSPELFPAWDPSLEIEPGVTADTAVRFMPKKNGPFEATLFIASNDPNDPVQEIVLKGVGFGGPVAPSQDISQESGCACRAAGTDAPLPTSGGLALTALAGVAAFVRRFRKGGPR</sequence>
<dbReference type="NCBIfam" id="TIGR03901">
    <property type="entry name" value="MYXO-CTERM"/>
    <property type="match status" value="1"/>
</dbReference>
<evidence type="ECO:0000256" key="2">
    <source>
        <dbReference type="ARBA" id="ARBA00004496"/>
    </source>
</evidence>
<keyword evidence="5" id="KW-0966">Cell projection</keyword>
<evidence type="ECO:0000256" key="3">
    <source>
        <dbReference type="ARBA" id="ARBA00022490"/>
    </source>
</evidence>
<evidence type="ECO:0000256" key="4">
    <source>
        <dbReference type="ARBA" id="ARBA00023069"/>
    </source>
</evidence>
<dbReference type="RefSeq" id="WP_136932931.1">
    <property type="nucleotide sequence ID" value="NZ_SSMQ01000041.1"/>
</dbReference>
<dbReference type="InterPro" id="IPR013783">
    <property type="entry name" value="Ig-like_fold"/>
</dbReference>
<evidence type="ECO:0000313" key="9">
    <source>
        <dbReference type="Proteomes" id="UP000309215"/>
    </source>
</evidence>
<dbReference type="Pfam" id="PF22544">
    <property type="entry name" value="HYDIN_VesB_CFA65-like_Ig"/>
    <property type="match status" value="1"/>
</dbReference>
<keyword evidence="4" id="KW-0969">Cilium</keyword>
<keyword evidence="9" id="KW-1185">Reference proteome</keyword>
<evidence type="ECO:0000256" key="1">
    <source>
        <dbReference type="ARBA" id="ARBA00004138"/>
    </source>
</evidence>
<dbReference type="EMBL" id="SSMQ01000041">
    <property type="protein sequence ID" value="TKD01239.1"/>
    <property type="molecule type" value="Genomic_DNA"/>
</dbReference>
<evidence type="ECO:0000256" key="5">
    <source>
        <dbReference type="ARBA" id="ARBA00023273"/>
    </source>
</evidence>
<feature type="domain" description="HYDIN/VesB/CFA65-like Ig-like" evidence="7">
    <location>
        <begin position="312"/>
        <end position="407"/>
    </location>
</feature>
<dbReference type="InterPro" id="IPR053879">
    <property type="entry name" value="HYDIN_VesB_CFA65-like_Ig"/>
</dbReference>
<protein>
    <submittedName>
        <fullName evidence="8">DUF1573 domain-containing protein</fullName>
    </submittedName>
</protein>
<comment type="caution">
    <text evidence="8">The sequence shown here is derived from an EMBL/GenBank/DDBJ whole genome shotgun (WGS) entry which is preliminary data.</text>
</comment>
<accession>A0A4U1J2J1</accession>
<organism evidence="8 9">
    <name type="scientific">Polyangium fumosum</name>
    <dbReference type="NCBI Taxonomy" id="889272"/>
    <lineage>
        <taxon>Bacteria</taxon>
        <taxon>Pseudomonadati</taxon>
        <taxon>Myxococcota</taxon>
        <taxon>Polyangia</taxon>
        <taxon>Polyangiales</taxon>
        <taxon>Polyangiaceae</taxon>
        <taxon>Polyangium</taxon>
    </lineage>
</organism>
<gene>
    <name evidence="8" type="ORF">E8A74_32070</name>
</gene>
<dbReference type="AlphaFoldDB" id="A0A4U1J2J1"/>
<evidence type="ECO:0000256" key="6">
    <source>
        <dbReference type="SAM" id="SignalP"/>
    </source>
</evidence>
<evidence type="ECO:0000313" key="8">
    <source>
        <dbReference type="EMBL" id="TKD01239.1"/>
    </source>
</evidence>
<dbReference type="OrthoDB" id="5487141at2"/>
<feature type="signal peptide" evidence="6">
    <location>
        <begin position="1"/>
        <end position="30"/>
    </location>
</feature>
<keyword evidence="6" id="KW-0732">Signal</keyword>
<dbReference type="Gene3D" id="2.60.40.10">
    <property type="entry name" value="Immunoglobulins"/>
    <property type="match status" value="1"/>
</dbReference>
<dbReference type="InterPro" id="IPR024038">
    <property type="entry name" value="MYXO-CTERM"/>
</dbReference>
<proteinExistence type="predicted"/>